<dbReference type="Proteomes" id="UP000037632">
    <property type="component" value="Unassembled WGS sequence"/>
</dbReference>
<evidence type="ECO:0000313" key="1">
    <source>
        <dbReference type="EMBL" id="KOO70259.1"/>
    </source>
</evidence>
<reference evidence="1 2" key="1">
    <citation type="journal article" date="2015" name="Antimicrob. Agents Chemother.">
        <title>Whole-Genome Sequencing Identifies Emergence of a Quinolone Resistance Mutation in a Case of Stenotrophomonas maltophilia Bacteremia.</title>
        <authorList>
            <person name="Pak T.R."/>
            <person name="Altman D.R."/>
            <person name="Attie O."/>
            <person name="Sebra R."/>
            <person name="Hamula C.L."/>
            <person name="Lewis M."/>
            <person name="Deikus G."/>
            <person name="Newman L.C."/>
            <person name="Fang G."/>
            <person name="Hand J."/>
            <person name="Papel G."/>
            <person name="Wallach F."/>
            <person name="Schadt E.E."/>
            <person name="Huprikar S."/>
            <person name="van Bakel H."/>
            <person name="Kasarskis A."/>
            <person name="Bashir A."/>
        </authorList>
    </citation>
    <scope>NUCLEOTIDE SEQUENCE [LARGE SCALE GENOMIC DNA]</scope>
    <source>
        <strain evidence="1 2">ISMMS6</strain>
    </source>
</reference>
<proteinExistence type="predicted"/>
<dbReference type="AlphaFoldDB" id="A0AB34TCI8"/>
<dbReference type="EMBL" id="JZIW01000010">
    <property type="protein sequence ID" value="KOO70259.1"/>
    <property type="molecule type" value="Genomic_DNA"/>
</dbReference>
<evidence type="ECO:0000313" key="2">
    <source>
        <dbReference type="Proteomes" id="UP000037632"/>
    </source>
</evidence>
<comment type="caution">
    <text evidence="1">The sequence shown here is derived from an EMBL/GenBank/DDBJ whole genome shotgun (WGS) entry which is preliminary data.</text>
</comment>
<name>A0AB34TCI8_STEMA</name>
<sequence>MENQKKEPPAAGTLEALAQVIAQRVARRDGQKPKLRLVEAPRPSTIDNVTRDSMLRRIRWLRDHYNLGCLIDQATFNTPGIDCLENDALVRLHQEMEAARECCMDGVPLDEAGFIRDVSIRDTWL</sequence>
<protein>
    <submittedName>
        <fullName evidence="1">Uncharacterized protein</fullName>
    </submittedName>
</protein>
<organism evidence="1 2">
    <name type="scientific">Stenotrophomonas maltophilia</name>
    <name type="common">Pseudomonas maltophilia</name>
    <name type="synonym">Xanthomonas maltophilia</name>
    <dbReference type="NCBI Taxonomy" id="40324"/>
    <lineage>
        <taxon>Bacteria</taxon>
        <taxon>Pseudomonadati</taxon>
        <taxon>Pseudomonadota</taxon>
        <taxon>Gammaproteobacteria</taxon>
        <taxon>Lysobacterales</taxon>
        <taxon>Lysobacteraceae</taxon>
        <taxon>Stenotrophomonas</taxon>
        <taxon>Stenotrophomonas maltophilia group</taxon>
    </lineage>
</organism>
<gene>
    <name evidence="1" type="ORF">VL23_21580</name>
</gene>
<accession>A0AB34TCI8</accession>